<gene>
    <name evidence="1" type="ORF">BGZ99_002737</name>
</gene>
<sequence length="56" mass="6476">MKLYSNDYQENSKLVASKNLKYTLTHFDFHFGGMSSRALLAYGGADWTPLYPDWEP</sequence>
<feature type="non-terminal residue" evidence="1">
    <location>
        <position position="56"/>
    </location>
</feature>
<comment type="caution">
    <text evidence="1">The sequence shown here is derived from an EMBL/GenBank/DDBJ whole genome shotgun (WGS) entry which is preliminary data.</text>
</comment>
<organism evidence="1 2">
    <name type="scientific">Dissophora globulifera</name>
    <dbReference type="NCBI Taxonomy" id="979702"/>
    <lineage>
        <taxon>Eukaryota</taxon>
        <taxon>Fungi</taxon>
        <taxon>Fungi incertae sedis</taxon>
        <taxon>Mucoromycota</taxon>
        <taxon>Mortierellomycotina</taxon>
        <taxon>Mortierellomycetes</taxon>
        <taxon>Mortierellales</taxon>
        <taxon>Mortierellaceae</taxon>
        <taxon>Dissophora</taxon>
    </lineage>
</organism>
<evidence type="ECO:0000313" key="1">
    <source>
        <dbReference type="EMBL" id="KAG0303239.1"/>
    </source>
</evidence>
<name>A0A9P6QVQ5_9FUNG</name>
<accession>A0A9P6QVQ5</accession>
<keyword evidence="2" id="KW-1185">Reference proteome</keyword>
<reference evidence="1" key="1">
    <citation type="journal article" date="2020" name="Fungal Divers.">
        <title>Resolving the Mortierellaceae phylogeny through synthesis of multi-gene phylogenetics and phylogenomics.</title>
        <authorList>
            <person name="Vandepol N."/>
            <person name="Liber J."/>
            <person name="Desiro A."/>
            <person name="Na H."/>
            <person name="Kennedy M."/>
            <person name="Barry K."/>
            <person name="Grigoriev I.V."/>
            <person name="Miller A.N."/>
            <person name="O'Donnell K."/>
            <person name="Stajich J.E."/>
            <person name="Bonito G."/>
        </authorList>
    </citation>
    <scope>NUCLEOTIDE SEQUENCE</scope>
    <source>
        <strain evidence="1">REB-010B</strain>
    </source>
</reference>
<dbReference type="AlphaFoldDB" id="A0A9P6QVQ5"/>
<proteinExistence type="predicted"/>
<evidence type="ECO:0000313" key="2">
    <source>
        <dbReference type="Proteomes" id="UP000738325"/>
    </source>
</evidence>
<dbReference type="Proteomes" id="UP000738325">
    <property type="component" value="Unassembled WGS sequence"/>
</dbReference>
<protein>
    <submittedName>
        <fullName evidence="1">Uncharacterized protein</fullName>
    </submittedName>
</protein>
<dbReference type="EMBL" id="JAAAIP010001863">
    <property type="protein sequence ID" value="KAG0303239.1"/>
    <property type="molecule type" value="Genomic_DNA"/>
</dbReference>